<feature type="domain" description="J" evidence="3">
    <location>
        <begin position="79"/>
        <end position="148"/>
    </location>
</feature>
<name>A0A6G1H519_9PEZI</name>
<dbReference type="SUPFAM" id="SSF46565">
    <property type="entry name" value="Chaperone J-domain"/>
    <property type="match status" value="1"/>
</dbReference>
<reference evidence="4" key="1">
    <citation type="journal article" date="2020" name="Stud. Mycol.">
        <title>101 Dothideomycetes genomes: a test case for predicting lifestyles and emergence of pathogens.</title>
        <authorList>
            <person name="Haridas S."/>
            <person name="Albert R."/>
            <person name="Binder M."/>
            <person name="Bloem J."/>
            <person name="Labutti K."/>
            <person name="Salamov A."/>
            <person name="Andreopoulos B."/>
            <person name="Baker S."/>
            <person name="Barry K."/>
            <person name="Bills G."/>
            <person name="Bluhm B."/>
            <person name="Cannon C."/>
            <person name="Castanera R."/>
            <person name="Culley D."/>
            <person name="Daum C."/>
            <person name="Ezra D."/>
            <person name="Gonzalez J."/>
            <person name="Henrissat B."/>
            <person name="Kuo A."/>
            <person name="Liang C."/>
            <person name="Lipzen A."/>
            <person name="Lutzoni F."/>
            <person name="Magnuson J."/>
            <person name="Mondo S."/>
            <person name="Nolan M."/>
            <person name="Ohm R."/>
            <person name="Pangilinan J."/>
            <person name="Park H.-J."/>
            <person name="Ramirez L."/>
            <person name="Alfaro M."/>
            <person name="Sun H."/>
            <person name="Tritt A."/>
            <person name="Yoshinaga Y."/>
            <person name="Zwiers L.-H."/>
            <person name="Turgeon B."/>
            <person name="Goodwin S."/>
            <person name="Spatafora J."/>
            <person name="Crous P."/>
            <person name="Grigoriev I."/>
        </authorList>
    </citation>
    <scope>NUCLEOTIDE SEQUENCE</scope>
    <source>
        <strain evidence="4">CBS 113979</strain>
    </source>
</reference>
<gene>
    <name evidence="4" type="ORF">K402DRAFT_32960</name>
</gene>
<keyword evidence="2" id="KW-0472">Membrane</keyword>
<keyword evidence="2" id="KW-1133">Transmembrane helix</keyword>
<feature type="region of interest" description="Disordered" evidence="1">
    <location>
        <begin position="22"/>
        <end position="74"/>
    </location>
</feature>
<keyword evidence="2" id="KW-0812">Transmembrane</keyword>
<dbReference type="PROSITE" id="PS00636">
    <property type="entry name" value="DNAJ_1"/>
    <property type="match status" value="1"/>
</dbReference>
<feature type="transmembrane region" description="Helical" evidence="2">
    <location>
        <begin position="211"/>
        <end position="232"/>
    </location>
</feature>
<evidence type="ECO:0000259" key="3">
    <source>
        <dbReference type="PROSITE" id="PS50076"/>
    </source>
</evidence>
<dbReference type="EMBL" id="ML977149">
    <property type="protein sequence ID" value="KAF1988311.1"/>
    <property type="molecule type" value="Genomic_DNA"/>
</dbReference>
<organism evidence="4 5">
    <name type="scientific">Aulographum hederae CBS 113979</name>
    <dbReference type="NCBI Taxonomy" id="1176131"/>
    <lineage>
        <taxon>Eukaryota</taxon>
        <taxon>Fungi</taxon>
        <taxon>Dikarya</taxon>
        <taxon>Ascomycota</taxon>
        <taxon>Pezizomycotina</taxon>
        <taxon>Dothideomycetes</taxon>
        <taxon>Pleosporomycetidae</taxon>
        <taxon>Aulographales</taxon>
        <taxon>Aulographaceae</taxon>
    </lineage>
</organism>
<dbReference type="AlphaFoldDB" id="A0A6G1H519"/>
<evidence type="ECO:0000256" key="2">
    <source>
        <dbReference type="SAM" id="Phobius"/>
    </source>
</evidence>
<dbReference type="Proteomes" id="UP000800041">
    <property type="component" value="Unassembled WGS sequence"/>
</dbReference>
<evidence type="ECO:0000313" key="4">
    <source>
        <dbReference type="EMBL" id="KAF1988311.1"/>
    </source>
</evidence>
<dbReference type="InterPro" id="IPR001623">
    <property type="entry name" value="DnaJ_domain"/>
</dbReference>
<dbReference type="PROSITE" id="PS50076">
    <property type="entry name" value="DNAJ_2"/>
    <property type="match status" value="1"/>
</dbReference>
<keyword evidence="5" id="KW-1185">Reference proteome</keyword>
<protein>
    <recommendedName>
        <fullName evidence="3">J domain-containing protein</fullName>
    </recommendedName>
</protein>
<dbReference type="InterPro" id="IPR036869">
    <property type="entry name" value="J_dom_sf"/>
</dbReference>
<feature type="compositionally biased region" description="Polar residues" evidence="1">
    <location>
        <begin position="39"/>
        <end position="50"/>
    </location>
</feature>
<evidence type="ECO:0000256" key="1">
    <source>
        <dbReference type="SAM" id="MobiDB-lite"/>
    </source>
</evidence>
<dbReference type="CDD" id="cd06257">
    <property type="entry name" value="DnaJ"/>
    <property type="match status" value="1"/>
</dbReference>
<accession>A0A6G1H519</accession>
<dbReference type="Gene3D" id="1.10.287.110">
    <property type="entry name" value="DnaJ domain"/>
    <property type="match status" value="1"/>
</dbReference>
<evidence type="ECO:0000313" key="5">
    <source>
        <dbReference type="Proteomes" id="UP000800041"/>
    </source>
</evidence>
<dbReference type="OrthoDB" id="445556at2759"/>
<proteinExistence type="predicted"/>
<dbReference type="InterPro" id="IPR018253">
    <property type="entry name" value="DnaJ_domain_CS"/>
</dbReference>
<sequence>MIMIIKKSILCPVSCNSIQTLCSPSSTSSRGHNRGITRPSISLNNTSTYATFAPEQPDTTSDASRNHVWPSSKPNHVPTPYEILESTRGKPYNKTRFNELVKIYHPDKNGVETIAIPLDVRMERYRLIVAAHAILSDPLRRGQYDRYGAGWAGSSTLPQGTDTHGRTRGFYDPKGPMNNATWEDWERYYQYKHFGDDGIGKDGKRRPQEPVFLSNTAFIAVIVMFAAIAGVGQATRAENASLNFIEQRDAHHKEAGEMLRKVQQNAKVDGRDARVQKFLMERDPEAYFDESVRKMYLEPDICESDGAVKRNFRPPWVKKE</sequence>